<keyword evidence="10 11" id="KW-0807">Transducer</keyword>
<dbReference type="PANTHER" id="PTHR24246">
    <property type="entry name" value="OLFACTORY RECEPTOR AND ADENOSINE RECEPTOR"/>
    <property type="match status" value="1"/>
</dbReference>
<feature type="region of interest" description="Disordered" evidence="12">
    <location>
        <begin position="305"/>
        <end position="330"/>
    </location>
</feature>
<evidence type="ECO:0000256" key="2">
    <source>
        <dbReference type="ARBA" id="ARBA00022475"/>
    </source>
</evidence>
<feature type="transmembrane region" description="Helical" evidence="11">
    <location>
        <begin position="70"/>
        <end position="97"/>
    </location>
</feature>
<evidence type="ECO:0000256" key="12">
    <source>
        <dbReference type="SAM" id="MobiDB-lite"/>
    </source>
</evidence>
<proteinExistence type="inferred from homology"/>
<evidence type="ECO:0000256" key="4">
    <source>
        <dbReference type="ARBA" id="ARBA00022989"/>
    </source>
</evidence>
<protein>
    <recommendedName>
        <fullName evidence="13">G-protein coupled receptors family 1 profile domain-containing protein</fullName>
    </recommendedName>
</protein>
<evidence type="ECO:0000256" key="8">
    <source>
        <dbReference type="ARBA" id="ARBA00023170"/>
    </source>
</evidence>
<dbReference type="GO" id="GO:0045202">
    <property type="term" value="C:synapse"/>
    <property type="evidence" value="ECO:0007669"/>
    <property type="project" value="TreeGrafter"/>
</dbReference>
<comment type="subcellular location">
    <subcellularLocation>
        <location evidence="1 11">Cell membrane</location>
        <topology evidence="1 11">Multi-pass membrane protein</topology>
    </subcellularLocation>
</comment>
<dbReference type="EMBL" id="JAINUG010000136">
    <property type="protein sequence ID" value="KAJ8393561.1"/>
    <property type="molecule type" value="Genomic_DNA"/>
</dbReference>
<evidence type="ECO:0000256" key="9">
    <source>
        <dbReference type="ARBA" id="ARBA00023180"/>
    </source>
</evidence>
<comment type="similarity">
    <text evidence="11">Belongs to the G-protein coupled receptor 1 family.</text>
</comment>
<evidence type="ECO:0000313" key="15">
    <source>
        <dbReference type="Proteomes" id="UP001221898"/>
    </source>
</evidence>
<keyword evidence="15" id="KW-1185">Reference proteome</keyword>
<evidence type="ECO:0000256" key="3">
    <source>
        <dbReference type="ARBA" id="ARBA00022692"/>
    </source>
</evidence>
<feature type="transmembrane region" description="Helical" evidence="11">
    <location>
        <begin position="218"/>
        <end position="243"/>
    </location>
</feature>
<feature type="transmembrane region" description="Helical" evidence="11">
    <location>
        <begin position="118"/>
        <end position="142"/>
    </location>
</feature>
<dbReference type="CDD" id="cd14968">
    <property type="entry name" value="7tmA_Adenosine_R"/>
    <property type="match status" value="1"/>
</dbReference>
<dbReference type="PROSITE" id="PS50262">
    <property type="entry name" value="G_PROTEIN_RECEP_F1_2"/>
    <property type="match status" value="1"/>
</dbReference>
<dbReference type="Proteomes" id="UP001221898">
    <property type="component" value="Unassembled WGS sequence"/>
</dbReference>
<keyword evidence="2 11" id="KW-1003">Cell membrane</keyword>
<dbReference type="InterPro" id="IPR017452">
    <property type="entry name" value="GPCR_Rhodpsn_7TM"/>
</dbReference>
<dbReference type="SMART" id="SM01381">
    <property type="entry name" value="7TM_GPCR_Srsx"/>
    <property type="match status" value="1"/>
</dbReference>
<reference evidence="14" key="1">
    <citation type="journal article" date="2023" name="Science">
        <title>Genome structures resolve the early diversification of teleost fishes.</title>
        <authorList>
            <person name="Parey E."/>
            <person name="Louis A."/>
            <person name="Montfort J."/>
            <person name="Bouchez O."/>
            <person name="Roques C."/>
            <person name="Iampietro C."/>
            <person name="Lluch J."/>
            <person name="Castinel A."/>
            <person name="Donnadieu C."/>
            <person name="Desvignes T."/>
            <person name="Floi Bucao C."/>
            <person name="Jouanno E."/>
            <person name="Wen M."/>
            <person name="Mejri S."/>
            <person name="Dirks R."/>
            <person name="Jansen H."/>
            <person name="Henkel C."/>
            <person name="Chen W.J."/>
            <person name="Zahm M."/>
            <person name="Cabau C."/>
            <person name="Klopp C."/>
            <person name="Thompson A.W."/>
            <person name="Robinson-Rechavi M."/>
            <person name="Braasch I."/>
            <person name="Lecointre G."/>
            <person name="Bobe J."/>
            <person name="Postlethwait J.H."/>
            <person name="Berthelot C."/>
            <person name="Roest Crollius H."/>
            <person name="Guiguen Y."/>
        </authorList>
    </citation>
    <scope>NUCLEOTIDE SEQUENCE</scope>
    <source>
        <strain evidence="14">NC1722</strain>
    </source>
</reference>
<dbReference type="SUPFAM" id="SSF81321">
    <property type="entry name" value="Family A G protein-coupled receptor-like"/>
    <property type="match status" value="1"/>
</dbReference>
<dbReference type="PRINTS" id="PR00424">
    <property type="entry name" value="ADENOSINER"/>
</dbReference>
<keyword evidence="5 11" id="KW-0297">G-protein coupled receptor</keyword>
<dbReference type="GO" id="GO:0005886">
    <property type="term" value="C:plasma membrane"/>
    <property type="evidence" value="ECO:0007669"/>
    <property type="project" value="UniProtKB-SubCell"/>
</dbReference>
<evidence type="ECO:0000256" key="6">
    <source>
        <dbReference type="ARBA" id="ARBA00023136"/>
    </source>
</evidence>
<feature type="compositionally biased region" description="Polar residues" evidence="12">
    <location>
        <begin position="305"/>
        <end position="314"/>
    </location>
</feature>
<dbReference type="AlphaFoldDB" id="A0AAD7S2J1"/>
<dbReference type="PRINTS" id="PR00237">
    <property type="entry name" value="GPCRRHODOPSN"/>
</dbReference>
<dbReference type="InterPro" id="IPR001634">
    <property type="entry name" value="Adenosn_rcpt"/>
</dbReference>
<comment type="caution">
    <text evidence="14">The sequence shown here is derived from an EMBL/GenBank/DDBJ whole genome shotgun (WGS) entry which is preliminary data.</text>
</comment>
<keyword evidence="6 11" id="KW-0472">Membrane</keyword>
<dbReference type="GO" id="GO:0030425">
    <property type="term" value="C:dendrite"/>
    <property type="evidence" value="ECO:0007669"/>
    <property type="project" value="TreeGrafter"/>
</dbReference>
<gene>
    <name evidence="14" type="ORF">AAFF_G00060340</name>
</gene>
<dbReference type="GO" id="GO:0001609">
    <property type="term" value="F:G protein-coupled adenosine receptor activity"/>
    <property type="evidence" value="ECO:0007669"/>
    <property type="project" value="UniProtKB-UniRule"/>
</dbReference>
<feature type="transmembrane region" description="Helical" evidence="11">
    <location>
        <begin position="162"/>
        <end position="186"/>
    </location>
</feature>
<feature type="transmembrane region" description="Helical" evidence="11">
    <location>
        <begin position="6"/>
        <end position="30"/>
    </location>
</feature>
<feature type="domain" description="G-protein coupled receptors family 1 profile" evidence="13">
    <location>
        <begin position="21"/>
        <end position="269"/>
    </location>
</feature>
<evidence type="ECO:0000256" key="10">
    <source>
        <dbReference type="ARBA" id="ARBA00023224"/>
    </source>
</evidence>
<evidence type="ECO:0000256" key="5">
    <source>
        <dbReference type="ARBA" id="ARBA00023040"/>
    </source>
</evidence>
<feature type="transmembrane region" description="Helical" evidence="11">
    <location>
        <begin position="42"/>
        <end position="64"/>
    </location>
</feature>
<keyword evidence="9 11" id="KW-0325">Glycoprotein</keyword>
<keyword evidence="4 11" id="KW-1133">Transmembrane helix</keyword>
<accession>A0AAD7S2J1</accession>
<dbReference type="InterPro" id="IPR000276">
    <property type="entry name" value="GPCR_Rhodpsn"/>
</dbReference>
<organism evidence="14 15">
    <name type="scientific">Aldrovandia affinis</name>
    <dbReference type="NCBI Taxonomy" id="143900"/>
    <lineage>
        <taxon>Eukaryota</taxon>
        <taxon>Metazoa</taxon>
        <taxon>Chordata</taxon>
        <taxon>Craniata</taxon>
        <taxon>Vertebrata</taxon>
        <taxon>Euteleostomi</taxon>
        <taxon>Actinopterygii</taxon>
        <taxon>Neopterygii</taxon>
        <taxon>Teleostei</taxon>
        <taxon>Notacanthiformes</taxon>
        <taxon>Halosauridae</taxon>
        <taxon>Aldrovandia</taxon>
    </lineage>
</organism>
<dbReference type="Pfam" id="PF00001">
    <property type="entry name" value="7tm_1"/>
    <property type="match status" value="1"/>
</dbReference>
<dbReference type="PROSITE" id="PS00237">
    <property type="entry name" value="G_PROTEIN_RECEP_F1_1"/>
    <property type="match status" value="1"/>
</dbReference>
<feature type="transmembrane region" description="Helical" evidence="11">
    <location>
        <begin position="249"/>
        <end position="271"/>
    </location>
</feature>
<sequence length="330" mass="37450">MILRTVYIALEVAVALACCLGNLLVMWAVWMDRSLRQPTFCFVVSLAVADFLVGVVAVPLAILAEEGVPSFSLCLFISCALLVLTQSSVLSLLAIAVDRYLRVRIPLRYKIIATQRRSWIAVALCWFFACLLGFAPLLGWPSPVKNPNSTSYRFLDVMDMSFMVYFNFFGCILAPLLVMMFLYAHIFRNIKRHLRENVAGSQESCVYYLKERNLAQSLALVLTLFAICWLPLHILNCMLYFGYKKVPLWAFYVGILLSHINSALNPIVYAFKIRKFQRAYLLIWRRYFLFRSEEADRGLQCEQSADNLGSSSLPSGRGQVGRAERAGVCE</sequence>
<name>A0AAD7S2J1_9TELE</name>
<evidence type="ECO:0000256" key="11">
    <source>
        <dbReference type="RuleBase" id="RU201114"/>
    </source>
</evidence>
<keyword evidence="7 11" id="KW-1015">Disulfide bond</keyword>
<dbReference type="Gene3D" id="1.20.1070.10">
    <property type="entry name" value="Rhodopsin 7-helix transmembrane proteins"/>
    <property type="match status" value="1"/>
</dbReference>
<evidence type="ECO:0000256" key="1">
    <source>
        <dbReference type="ARBA" id="ARBA00004651"/>
    </source>
</evidence>
<evidence type="ECO:0000313" key="14">
    <source>
        <dbReference type="EMBL" id="KAJ8393561.1"/>
    </source>
</evidence>
<evidence type="ECO:0000259" key="13">
    <source>
        <dbReference type="PROSITE" id="PS50262"/>
    </source>
</evidence>
<evidence type="ECO:0000256" key="7">
    <source>
        <dbReference type="ARBA" id="ARBA00023157"/>
    </source>
</evidence>
<keyword evidence="3 11" id="KW-0812">Transmembrane</keyword>
<dbReference type="PANTHER" id="PTHR24246:SF54">
    <property type="entry name" value="ADENOSINE RECEPTOR A1-RELATED"/>
    <property type="match status" value="1"/>
</dbReference>
<keyword evidence="8 11" id="KW-0675">Receptor</keyword>